<dbReference type="Proteomes" id="UP000242469">
    <property type="component" value="Unassembled WGS sequence"/>
</dbReference>
<accession>A0A1H4HAD9</accession>
<dbReference type="RefSeq" id="WP_091828253.1">
    <property type="nucleotide sequence ID" value="NZ_FNRJ01000037.1"/>
</dbReference>
<reference evidence="2" key="1">
    <citation type="submission" date="2016-10" db="EMBL/GenBank/DDBJ databases">
        <authorList>
            <person name="Varghese N."/>
            <person name="Submissions S."/>
        </authorList>
    </citation>
    <scope>NUCLEOTIDE SEQUENCE [LARGE SCALE GENOMIC DNA]</scope>
    <source>
        <strain evidence="2">DSM 11526</strain>
    </source>
</reference>
<dbReference type="OrthoDB" id="7057664at2"/>
<keyword evidence="2" id="KW-1185">Reference proteome</keyword>
<protein>
    <submittedName>
        <fullName evidence="1">Uncharacterized protein</fullName>
    </submittedName>
</protein>
<evidence type="ECO:0000313" key="2">
    <source>
        <dbReference type="Proteomes" id="UP000242469"/>
    </source>
</evidence>
<name>A0A1H4HAD9_9GAMM</name>
<gene>
    <name evidence="1" type="ORF">SAMN02745729_1376</name>
</gene>
<proteinExistence type="predicted"/>
<organism evidence="1 2">
    <name type="scientific">Marinobacterium iners DSM 11526</name>
    <dbReference type="NCBI Taxonomy" id="1122198"/>
    <lineage>
        <taxon>Bacteria</taxon>
        <taxon>Pseudomonadati</taxon>
        <taxon>Pseudomonadota</taxon>
        <taxon>Gammaproteobacteria</taxon>
        <taxon>Oceanospirillales</taxon>
        <taxon>Oceanospirillaceae</taxon>
        <taxon>Marinobacterium</taxon>
    </lineage>
</organism>
<dbReference type="STRING" id="1122198.SAMN02745729_1376"/>
<evidence type="ECO:0000313" key="1">
    <source>
        <dbReference type="EMBL" id="SEB18769.1"/>
    </source>
</evidence>
<dbReference type="EMBL" id="FNRJ01000037">
    <property type="protein sequence ID" value="SEB18769.1"/>
    <property type="molecule type" value="Genomic_DNA"/>
</dbReference>
<sequence length="242" mass="27980">MVRRLLALIAEHQRGVTFGRVGSHDFTKALEQDRFDLFAGEWLLYFKLPQLSDCLPDDISHEPFLDGVLLETTPHPPQVENPTDIAAGKRMYEVLDELGLMRHCLQVLNGWPHDEEETRYQQILTGAPEGRKYRVGCVDFDGYDAERKTLLFTRLFRGLKRYPKGWGIRGLDGPVLNEANRQVNAAQGYPIEWHIGLEEPYEKVRELLADYTDITEEQLKVIYTPLEPVIRNFDQESDKNHT</sequence>
<dbReference type="AlphaFoldDB" id="A0A1H4HAD9"/>